<dbReference type="NCBIfam" id="TIGR00011">
    <property type="entry name" value="YbaK_EbsC"/>
    <property type="match status" value="1"/>
</dbReference>
<dbReference type="GO" id="GO:0006412">
    <property type="term" value="P:translation"/>
    <property type="evidence" value="ECO:0007669"/>
    <property type="project" value="UniProtKB-KW"/>
</dbReference>
<sequence length="164" mass="17711">MAKEAKTNAMRMLERAKVAYTSHEYPHEEGQAVDGANVARLTGQDPARVFKTLVTQGADRNYYVFVVPVLAELDLKKAAKAAGVKSVAMIHVADINKVTGYIRGGCSPVGMKKQFVTVYDESCLAQQTMLVSGGRIGTQIECAPADLIKVTRGRTAAITQEHEA</sequence>
<dbReference type="STRING" id="745368.SAMN02745178_00121"/>
<evidence type="ECO:0000256" key="2">
    <source>
        <dbReference type="ARBA" id="ARBA00022917"/>
    </source>
</evidence>
<keyword evidence="7" id="KW-1185">Reference proteome</keyword>
<feature type="domain" description="YbaK/aminoacyl-tRNA synthetase-associated" evidence="5">
    <location>
        <begin position="36"/>
        <end position="149"/>
    </location>
</feature>
<name>A0A1T4W7H3_9FIRM</name>
<dbReference type="AlphaFoldDB" id="A0A1T4W7H3"/>
<reference evidence="6 7" key="1">
    <citation type="submission" date="2017-02" db="EMBL/GenBank/DDBJ databases">
        <authorList>
            <person name="Peterson S.W."/>
        </authorList>
    </citation>
    <scope>NUCLEOTIDE SEQUENCE [LARGE SCALE GENOMIC DNA]</scope>
    <source>
        <strain evidence="6 7">ATCC 27749</strain>
    </source>
</reference>
<dbReference type="PANTHER" id="PTHR30411:SF0">
    <property type="entry name" value="CYS-TRNA(PRO)_CYS-TRNA(CYS) DEACYLASE YBAK"/>
    <property type="match status" value="1"/>
</dbReference>
<dbReference type="Gene3D" id="3.90.960.10">
    <property type="entry name" value="YbaK/aminoacyl-tRNA synthetase-associated domain"/>
    <property type="match status" value="1"/>
</dbReference>
<organism evidence="6 7">
    <name type="scientific">Gemmiger formicilis</name>
    <dbReference type="NCBI Taxonomy" id="745368"/>
    <lineage>
        <taxon>Bacteria</taxon>
        <taxon>Bacillati</taxon>
        <taxon>Bacillota</taxon>
        <taxon>Clostridia</taxon>
        <taxon>Eubacteriales</taxon>
        <taxon>Gemmiger</taxon>
    </lineage>
</organism>
<dbReference type="SUPFAM" id="SSF55826">
    <property type="entry name" value="YbaK/ProRS associated domain"/>
    <property type="match status" value="1"/>
</dbReference>
<protein>
    <recommendedName>
        <fullName evidence="4">Cys-tRNA(Pro)/Cys-tRNA(Cys) deacylase</fullName>
        <ecNumber evidence="4">4.2.-.-</ecNumber>
    </recommendedName>
</protein>
<evidence type="ECO:0000313" key="7">
    <source>
        <dbReference type="Proteomes" id="UP000190286"/>
    </source>
</evidence>
<dbReference type="GeneID" id="93336621"/>
<dbReference type="EC" id="4.2.-.-" evidence="4"/>
<accession>A0A1T4W7H3</accession>
<dbReference type="GO" id="GO:0002161">
    <property type="term" value="F:aminoacyl-tRNA deacylase activity"/>
    <property type="evidence" value="ECO:0007669"/>
    <property type="project" value="InterPro"/>
</dbReference>
<dbReference type="Pfam" id="PF04073">
    <property type="entry name" value="tRNA_edit"/>
    <property type="match status" value="1"/>
</dbReference>
<keyword evidence="2 4" id="KW-0648">Protein biosynthesis</keyword>
<proteinExistence type="inferred from homology"/>
<dbReference type="CDD" id="cd00002">
    <property type="entry name" value="YbaK_deacylase"/>
    <property type="match status" value="1"/>
</dbReference>
<comment type="similarity">
    <text evidence="1 4">Belongs to the prolyl-tRNA editing family. YbaK/EbsC subfamily.</text>
</comment>
<dbReference type="RefSeq" id="WP_078783142.1">
    <property type="nucleotide sequence ID" value="NZ_CAJKTF010000003.1"/>
</dbReference>
<evidence type="ECO:0000259" key="5">
    <source>
        <dbReference type="Pfam" id="PF04073"/>
    </source>
</evidence>
<evidence type="ECO:0000313" key="6">
    <source>
        <dbReference type="EMBL" id="SKA73216.1"/>
    </source>
</evidence>
<evidence type="ECO:0000256" key="4">
    <source>
        <dbReference type="PIRNR" id="PIRNR006181"/>
    </source>
</evidence>
<evidence type="ECO:0000256" key="1">
    <source>
        <dbReference type="ARBA" id="ARBA00009798"/>
    </source>
</evidence>
<dbReference type="PIRSF" id="PIRSF006181">
    <property type="entry name" value="EbsC_YbaK"/>
    <property type="match status" value="1"/>
</dbReference>
<evidence type="ECO:0000256" key="3">
    <source>
        <dbReference type="ARBA" id="ARBA00023239"/>
    </source>
</evidence>
<dbReference type="InterPro" id="IPR036754">
    <property type="entry name" value="YbaK/aa-tRNA-synt-asso_dom_sf"/>
</dbReference>
<keyword evidence="3 4" id="KW-0456">Lyase</keyword>
<dbReference type="OrthoDB" id="9809296at2"/>
<dbReference type="InterPro" id="IPR007214">
    <property type="entry name" value="YbaK/aa-tRNA-synth-assoc-dom"/>
</dbReference>
<dbReference type="GO" id="GO:0016829">
    <property type="term" value="F:lyase activity"/>
    <property type="evidence" value="ECO:0007669"/>
    <property type="project" value="UniProtKB-KW"/>
</dbReference>
<dbReference type="EMBL" id="FUYF01000001">
    <property type="protein sequence ID" value="SKA73216.1"/>
    <property type="molecule type" value="Genomic_DNA"/>
</dbReference>
<dbReference type="PANTHER" id="PTHR30411">
    <property type="entry name" value="CYTOPLASMIC PROTEIN"/>
    <property type="match status" value="1"/>
</dbReference>
<dbReference type="Proteomes" id="UP000190286">
    <property type="component" value="Unassembled WGS sequence"/>
</dbReference>
<gene>
    <name evidence="6" type="ORF">SAMN02745178_00121</name>
</gene>
<dbReference type="InterPro" id="IPR004369">
    <property type="entry name" value="Prolyl-tRNA_editing_YbaK/EbsC"/>
</dbReference>